<gene>
    <name evidence="2" type="ORF">BDP27DRAFT_1361882</name>
</gene>
<evidence type="ECO:0000313" key="2">
    <source>
        <dbReference type="EMBL" id="KAF9071312.1"/>
    </source>
</evidence>
<evidence type="ECO:0000256" key="1">
    <source>
        <dbReference type="SAM" id="MobiDB-lite"/>
    </source>
</evidence>
<reference evidence="2" key="1">
    <citation type="submission" date="2020-11" db="EMBL/GenBank/DDBJ databases">
        <authorList>
            <consortium name="DOE Joint Genome Institute"/>
            <person name="Ahrendt S."/>
            <person name="Riley R."/>
            <person name="Andreopoulos W."/>
            <person name="Labutti K."/>
            <person name="Pangilinan J."/>
            <person name="Ruiz-Duenas F.J."/>
            <person name="Barrasa J.M."/>
            <person name="Sanchez-Garcia M."/>
            <person name="Camarero S."/>
            <person name="Miyauchi S."/>
            <person name="Serrano A."/>
            <person name="Linde D."/>
            <person name="Babiker R."/>
            <person name="Drula E."/>
            <person name="Ayuso-Fernandez I."/>
            <person name="Pacheco R."/>
            <person name="Padilla G."/>
            <person name="Ferreira P."/>
            <person name="Barriuso J."/>
            <person name="Kellner H."/>
            <person name="Castanera R."/>
            <person name="Alfaro M."/>
            <person name="Ramirez L."/>
            <person name="Pisabarro A.G."/>
            <person name="Kuo A."/>
            <person name="Tritt A."/>
            <person name="Lipzen A."/>
            <person name="He G."/>
            <person name="Yan M."/>
            <person name="Ng V."/>
            <person name="Cullen D."/>
            <person name="Martin F."/>
            <person name="Rosso M.-N."/>
            <person name="Henrissat B."/>
            <person name="Hibbett D."/>
            <person name="Martinez A.T."/>
            <person name="Grigoriev I.V."/>
        </authorList>
    </citation>
    <scope>NUCLEOTIDE SEQUENCE</scope>
    <source>
        <strain evidence="2">AH 40177</strain>
    </source>
</reference>
<keyword evidence="3" id="KW-1185">Reference proteome</keyword>
<comment type="caution">
    <text evidence="2">The sequence shown here is derived from an EMBL/GenBank/DDBJ whole genome shotgun (WGS) entry which is preliminary data.</text>
</comment>
<sequence>MIEAFAHIVKPIDGHIDPIKAVPVPSVAPVPSAAPVPLVAPVPSAAPGPPAAPVPATGFIELIAAQMIQQIQQMQMQQMQSIMQTWTHGAAPALPSTMPPTTAAASAPRTSIAHPVPSKSSKLVLKKIHTALEIITDGVDSEFYAD</sequence>
<feature type="region of interest" description="Disordered" evidence="1">
    <location>
        <begin position="90"/>
        <end position="116"/>
    </location>
</feature>
<organism evidence="2 3">
    <name type="scientific">Rhodocollybia butyracea</name>
    <dbReference type="NCBI Taxonomy" id="206335"/>
    <lineage>
        <taxon>Eukaryota</taxon>
        <taxon>Fungi</taxon>
        <taxon>Dikarya</taxon>
        <taxon>Basidiomycota</taxon>
        <taxon>Agaricomycotina</taxon>
        <taxon>Agaricomycetes</taxon>
        <taxon>Agaricomycetidae</taxon>
        <taxon>Agaricales</taxon>
        <taxon>Marasmiineae</taxon>
        <taxon>Omphalotaceae</taxon>
        <taxon>Rhodocollybia</taxon>
    </lineage>
</organism>
<evidence type="ECO:0000313" key="3">
    <source>
        <dbReference type="Proteomes" id="UP000772434"/>
    </source>
</evidence>
<protein>
    <submittedName>
        <fullName evidence="2">Uncharacterized protein</fullName>
    </submittedName>
</protein>
<dbReference type="Proteomes" id="UP000772434">
    <property type="component" value="Unassembled WGS sequence"/>
</dbReference>
<dbReference type="AlphaFoldDB" id="A0A9P5U9S8"/>
<dbReference type="EMBL" id="JADNRY010000033">
    <property type="protein sequence ID" value="KAF9071312.1"/>
    <property type="molecule type" value="Genomic_DNA"/>
</dbReference>
<accession>A0A9P5U9S8</accession>
<name>A0A9P5U9S8_9AGAR</name>
<proteinExistence type="predicted"/>